<proteinExistence type="predicted"/>
<feature type="region of interest" description="Disordered" evidence="1">
    <location>
        <begin position="109"/>
        <end position="141"/>
    </location>
</feature>
<name>A0A517SPV6_9BACT</name>
<gene>
    <name evidence="3" type="ORF">SV7mr_06390</name>
</gene>
<accession>A0A517SPV6</accession>
<keyword evidence="4" id="KW-1185">Reference proteome</keyword>
<feature type="transmembrane region" description="Helical" evidence="2">
    <location>
        <begin position="447"/>
        <end position="467"/>
    </location>
</feature>
<protein>
    <recommendedName>
        <fullName evidence="5">Transmembrane protein</fullName>
    </recommendedName>
</protein>
<feature type="compositionally biased region" description="Low complexity" evidence="1">
    <location>
        <begin position="228"/>
        <end position="241"/>
    </location>
</feature>
<sequence>MRIPSQFGRTSLYPSNDQDSGRPSKRRSAPKAKSSTGILAGLLNGGGATRRVIRMMIALALVLLVMREAGDPAIYQTFFGSDQSNWVEIPVSQSNTNQTGTVTKVAQATPVANSDPATSTGQQTPPATSDQPNHTNRSQPQWPEATNWIESLPVELQKAWIQGLVDLQQQALRSSSQLGPWQGLNEDQIQRSLALLDDLTEDDTSKKRDKISQAIAQRPASVDQTENSETTTASDASPDSTVNDTTYWRDNQWWIEPMMKALDSAALRRVKDGTVWTGADSDAFYLQLSQAGTLPGDQGDIVGTVQLMHQSATYQGQPIRLEGGIGRARRIPAKRNGLGIENYWEIWMLPSDGGNRPLMLLTPELPASLASGLDADGSWDRSQSPHNPDGLFAATGRLIKRIPYQSAAGPQMAAAVIGRVTATMDDSQKTASESSANDADKGNEPPLLLMIAGCIALGISVAAFLMYRAGNEHKRSRKLRRNSSSESLDGINVLADHIDNRPATTEEAKVDPIEGINDLAKAVDRSSHPPESDSTI</sequence>
<feature type="compositionally biased region" description="Polar residues" evidence="1">
    <location>
        <begin position="7"/>
        <end position="18"/>
    </location>
</feature>
<evidence type="ECO:0000313" key="4">
    <source>
        <dbReference type="Proteomes" id="UP000315003"/>
    </source>
</evidence>
<dbReference type="RefSeq" id="WP_145269098.1">
    <property type="nucleotide sequence ID" value="NZ_CP036272.1"/>
</dbReference>
<reference evidence="3 4" key="1">
    <citation type="submission" date="2019-02" db="EMBL/GenBank/DDBJ databases">
        <title>Deep-cultivation of Planctomycetes and their phenomic and genomic characterization uncovers novel biology.</title>
        <authorList>
            <person name="Wiegand S."/>
            <person name="Jogler M."/>
            <person name="Boedeker C."/>
            <person name="Pinto D."/>
            <person name="Vollmers J."/>
            <person name="Rivas-Marin E."/>
            <person name="Kohn T."/>
            <person name="Peeters S.H."/>
            <person name="Heuer A."/>
            <person name="Rast P."/>
            <person name="Oberbeckmann S."/>
            <person name="Bunk B."/>
            <person name="Jeske O."/>
            <person name="Meyerdierks A."/>
            <person name="Storesund J.E."/>
            <person name="Kallscheuer N."/>
            <person name="Luecker S."/>
            <person name="Lage O.M."/>
            <person name="Pohl T."/>
            <person name="Merkel B.J."/>
            <person name="Hornburger P."/>
            <person name="Mueller R.-W."/>
            <person name="Bruemmer F."/>
            <person name="Labrenz M."/>
            <person name="Spormann A.M."/>
            <person name="Op den Camp H."/>
            <person name="Overmann J."/>
            <person name="Amann R."/>
            <person name="Jetten M.S.M."/>
            <person name="Mascher T."/>
            <person name="Medema M.H."/>
            <person name="Devos D.P."/>
            <person name="Kaster A.-K."/>
            <person name="Ovreas L."/>
            <person name="Rohde M."/>
            <person name="Galperin M.Y."/>
            <person name="Jogler C."/>
        </authorList>
    </citation>
    <scope>NUCLEOTIDE SEQUENCE [LARGE SCALE GENOMIC DNA]</scope>
    <source>
        <strain evidence="3 4">SV_7m_r</strain>
    </source>
</reference>
<keyword evidence="2" id="KW-0472">Membrane</keyword>
<evidence type="ECO:0008006" key="5">
    <source>
        <dbReference type="Google" id="ProtNLM"/>
    </source>
</evidence>
<keyword evidence="2" id="KW-0812">Transmembrane</keyword>
<evidence type="ECO:0000256" key="1">
    <source>
        <dbReference type="SAM" id="MobiDB-lite"/>
    </source>
</evidence>
<keyword evidence="2" id="KW-1133">Transmembrane helix</keyword>
<evidence type="ECO:0000313" key="3">
    <source>
        <dbReference type="EMBL" id="QDT58150.1"/>
    </source>
</evidence>
<feature type="region of interest" description="Disordered" evidence="1">
    <location>
        <begin position="202"/>
        <end position="244"/>
    </location>
</feature>
<dbReference type="EMBL" id="CP036272">
    <property type="protein sequence ID" value="QDT58150.1"/>
    <property type="molecule type" value="Genomic_DNA"/>
</dbReference>
<dbReference type="OrthoDB" id="240531at2"/>
<dbReference type="AlphaFoldDB" id="A0A517SPV6"/>
<feature type="region of interest" description="Disordered" evidence="1">
    <location>
        <begin position="1"/>
        <end position="34"/>
    </location>
</feature>
<organism evidence="3 4">
    <name type="scientific">Stieleria bergensis</name>
    <dbReference type="NCBI Taxonomy" id="2528025"/>
    <lineage>
        <taxon>Bacteria</taxon>
        <taxon>Pseudomonadati</taxon>
        <taxon>Planctomycetota</taxon>
        <taxon>Planctomycetia</taxon>
        <taxon>Pirellulales</taxon>
        <taxon>Pirellulaceae</taxon>
        <taxon>Stieleria</taxon>
    </lineage>
</organism>
<evidence type="ECO:0000256" key="2">
    <source>
        <dbReference type="SAM" id="Phobius"/>
    </source>
</evidence>
<dbReference type="Proteomes" id="UP000315003">
    <property type="component" value="Chromosome"/>
</dbReference>